<name>A0A238H564_9BURK</name>
<evidence type="ECO:0008006" key="3">
    <source>
        <dbReference type="Google" id="ProtNLM"/>
    </source>
</evidence>
<gene>
    <name evidence="1" type="ORF">BSIN_3434</name>
</gene>
<dbReference type="Proteomes" id="UP000198460">
    <property type="component" value="Unassembled WGS sequence"/>
</dbReference>
<dbReference type="EMBL" id="FXAN01000053">
    <property type="protein sequence ID" value="SMG00364.1"/>
    <property type="molecule type" value="Genomic_DNA"/>
</dbReference>
<evidence type="ECO:0000313" key="2">
    <source>
        <dbReference type="Proteomes" id="UP000198460"/>
    </source>
</evidence>
<proteinExistence type="predicted"/>
<accession>A0A238H564</accession>
<reference evidence="1 2" key="1">
    <citation type="submission" date="2017-04" db="EMBL/GenBank/DDBJ databases">
        <authorList>
            <person name="Afonso C.L."/>
            <person name="Miller P.J."/>
            <person name="Scott M.A."/>
            <person name="Spackman E."/>
            <person name="Goraichik I."/>
            <person name="Dimitrov K.M."/>
            <person name="Suarez D.L."/>
            <person name="Swayne D.E."/>
        </authorList>
    </citation>
    <scope>NUCLEOTIDE SEQUENCE [LARGE SCALE GENOMIC DNA]</scope>
    <source>
        <strain evidence="1">LMG 28154</strain>
    </source>
</reference>
<sequence>MSEITIPFHGGKLVVPQEQAARAWLDKVLGATNNAPTKEFGSVPRLGDYWEGQGGIYVGVMPTESGGFAHRIVSIDEAENLEYGGYDHTTADANSKLDGAANTRALVADSKSHPAAEWCAEYMKDGHSDFYLPAQRELSLAWATVAQIFGPYWYWSSTQYSANYAWPQDFDVGYQGTADKGTKGRVRAFRRLSF</sequence>
<evidence type="ECO:0000313" key="1">
    <source>
        <dbReference type="EMBL" id="SMG00364.1"/>
    </source>
</evidence>
<dbReference type="AlphaFoldDB" id="A0A238H564"/>
<dbReference type="RefSeq" id="WP_089340608.1">
    <property type="nucleotide sequence ID" value="NZ_FXAN01000053.1"/>
</dbReference>
<organism evidence="1 2">
    <name type="scientific">Burkholderia singularis</name>
    <dbReference type="NCBI Taxonomy" id="1503053"/>
    <lineage>
        <taxon>Bacteria</taxon>
        <taxon>Pseudomonadati</taxon>
        <taxon>Pseudomonadota</taxon>
        <taxon>Betaproteobacteria</taxon>
        <taxon>Burkholderiales</taxon>
        <taxon>Burkholderiaceae</taxon>
        <taxon>Burkholderia</taxon>
        <taxon>pseudomallei group</taxon>
    </lineage>
</organism>
<protein>
    <recommendedName>
        <fullName evidence="3">DUF1566 domain-containing protein</fullName>
    </recommendedName>
</protein>